<accession>A0AAV7UNU3</accession>
<name>A0AAV7UNU3_PLEWA</name>
<dbReference type="Proteomes" id="UP001066276">
    <property type="component" value="Chromosome 3_1"/>
</dbReference>
<reference evidence="2" key="1">
    <citation type="journal article" date="2022" name="bioRxiv">
        <title>Sequencing and chromosome-scale assembly of the giantPleurodeles waltlgenome.</title>
        <authorList>
            <person name="Brown T."/>
            <person name="Elewa A."/>
            <person name="Iarovenko S."/>
            <person name="Subramanian E."/>
            <person name="Araus A.J."/>
            <person name="Petzold A."/>
            <person name="Susuki M."/>
            <person name="Suzuki K.-i.T."/>
            <person name="Hayashi T."/>
            <person name="Toyoda A."/>
            <person name="Oliveira C."/>
            <person name="Osipova E."/>
            <person name="Leigh N.D."/>
            <person name="Simon A."/>
            <person name="Yun M.H."/>
        </authorList>
    </citation>
    <scope>NUCLEOTIDE SEQUENCE</scope>
    <source>
        <strain evidence="2">20211129_DDA</strain>
        <tissue evidence="2">Liver</tissue>
    </source>
</reference>
<sequence length="109" mass="12617">MRKPPPSAVSRQGSSEIRKHNRRRRKKNIVSRCSRCVRVLWKYASSMPRYSAPRISDIRSFHTALLRSADWLQFLCFPDTPVYQSGEARPRLPARLHYAPPVSTVTPLL</sequence>
<organism evidence="2 3">
    <name type="scientific">Pleurodeles waltl</name>
    <name type="common">Iberian ribbed newt</name>
    <dbReference type="NCBI Taxonomy" id="8319"/>
    <lineage>
        <taxon>Eukaryota</taxon>
        <taxon>Metazoa</taxon>
        <taxon>Chordata</taxon>
        <taxon>Craniata</taxon>
        <taxon>Vertebrata</taxon>
        <taxon>Euteleostomi</taxon>
        <taxon>Amphibia</taxon>
        <taxon>Batrachia</taxon>
        <taxon>Caudata</taxon>
        <taxon>Salamandroidea</taxon>
        <taxon>Salamandridae</taxon>
        <taxon>Pleurodelinae</taxon>
        <taxon>Pleurodeles</taxon>
    </lineage>
</organism>
<gene>
    <name evidence="2" type="ORF">NDU88_007251</name>
</gene>
<keyword evidence="3" id="KW-1185">Reference proteome</keyword>
<dbReference type="EMBL" id="JANPWB010000005">
    <property type="protein sequence ID" value="KAJ1190513.1"/>
    <property type="molecule type" value="Genomic_DNA"/>
</dbReference>
<proteinExistence type="predicted"/>
<dbReference type="AlphaFoldDB" id="A0AAV7UNU3"/>
<evidence type="ECO:0000313" key="2">
    <source>
        <dbReference type="EMBL" id="KAJ1190513.1"/>
    </source>
</evidence>
<protein>
    <submittedName>
        <fullName evidence="2">Uncharacterized protein</fullName>
    </submittedName>
</protein>
<evidence type="ECO:0000313" key="3">
    <source>
        <dbReference type="Proteomes" id="UP001066276"/>
    </source>
</evidence>
<feature type="region of interest" description="Disordered" evidence="1">
    <location>
        <begin position="1"/>
        <end position="28"/>
    </location>
</feature>
<comment type="caution">
    <text evidence="2">The sequence shown here is derived from an EMBL/GenBank/DDBJ whole genome shotgun (WGS) entry which is preliminary data.</text>
</comment>
<feature type="compositionally biased region" description="Basic residues" evidence="1">
    <location>
        <begin position="19"/>
        <end position="28"/>
    </location>
</feature>
<evidence type="ECO:0000256" key="1">
    <source>
        <dbReference type="SAM" id="MobiDB-lite"/>
    </source>
</evidence>